<comment type="caution">
    <text evidence="1">The sequence shown here is derived from an EMBL/GenBank/DDBJ whole genome shotgun (WGS) entry which is preliminary data.</text>
</comment>
<dbReference type="OrthoDB" id="2442414at2759"/>
<proteinExistence type="predicted"/>
<gene>
    <name evidence="1" type="ORF">AGERDE_LOCUS9300</name>
</gene>
<protein>
    <submittedName>
        <fullName evidence="1">12703_t:CDS:1</fullName>
    </submittedName>
</protein>
<evidence type="ECO:0000313" key="2">
    <source>
        <dbReference type="Proteomes" id="UP000789831"/>
    </source>
</evidence>
<reference evidence="1" key="1">
    <citation type="submission" date="2021-06" db="EMBL/GenBank/DDBJ databases">
        <authorList>
            <person name="Kallberg Y."/>
            <person name="Tangrot J."/>
            <person name="Rosling A."/>
        </authorList>
    </citation>
    <scope>NUCLEOTIDE SEQUENCE</scope>
    <source>
        <strain evidence="1">MT106</strain>
    </source>
</reference>
<dbReference type="EMBL" id="CAJVPL010002270">
    <property type="protein sequence ID" value="CAG8605104.1"/>
    <property type="molecule type" value="Genomic_DNA"/>
</dbReference>
<dbReference type="Proteomes" id="UP000789831">
    <property type="component" value="Unassembled WGS sequence"/>
</dbReference>
<dbReference type="AlphaFoldDB" id="A0A9N9CJ35"/>
<sequence length="95" mass="11217">MSTNEQIAIEKNYTTFHPSEFNIEDYTDEQEASLEDLFNHFDQFIECLQDTIPIDQFPAEGVEYHVPLNTNFHEWVQEFGKTTGATYSRHNIERI</sequence>
<keyword evidence="2" id="KW-1185">Reference proteome</keyword>
<organism evidence="1 2">
    <name type="scientific">Ambispora gerdemannii</name>
    <dbReference type="NCBI Taxonomy" id="144530"/>
    <lineage>
        <taxon>Eukaryota</taxon>
        <taxon>Fungi</taxon>
        <taxon>Fungi incertae sedis</taxon>
        <taxon>Mucoromycota</taxon>
        <taxon>Glomeromycotina</taxon>
        <taxon>Glomeromycetes</taxon>
        <taxon>Archaeosporales</taxon>
        <taxon>Ambisporaceae</taxon>
        <taxon>Ambispora</taxon>
    </lineage>
</organism>
<accession>A0A9N9CJ35</accession>
<evidence type="ECO:0000313" key="1">
    <source>
        <dbReference type="EMBL" id="CAG8605104.1"/>
    </source>
</evidence>
<name>A0A9N9CJ35_9GLOM</name>